<dbReference type="InterPro" id="IPR001227">
    <property type="entry name" value="Ac_transferase_dom_sf"/>
</dbReference>
<dbReference type="InterPro" id="IPR016036">
    <property type="entry name" value="Malonyl_transacylase_ACP-bd"/>
</dbReference>
<proteinExistence type="inferred from homology"/>
<comment type="similarity">
    <text evidence="6">Belongs to the fabD family.</text>
</comment>
<feature type="active site" evidence="7">
    <location>
        <position position="190"/>
    </location>
</feature>
<evidence type="ECO:0000256" key="2">
    <source>
        <dbReference type="ARBA" id="ARBA00018953"/>
    </source>
</evidence>
<evidence type="ECO:0000256" key="3">
    <source>
        <dbReference type="ARBA" id="ARBA00022679"/>
    </source>
</evidence>
<dbReference type="AlphaFoldDB" id="A0A8J3MP81"/>
<protein>
    <recommendedName>
        <fullName evidence="2 6">Malonyl CoA-acyl carrier protein transacylase</fullName>
        <ecNumber evidence="1 6">2.3.1.39</ecNumber>
    </recommendedName>
</protein>
<organism evidence="9 10">
    <name type="scientific">Candidatus Mesenet longicola</name>
    <dbReference type="NCBI Taxonomy" id="1892558"/>
    <lineage>
        <taxon>Bacteria</taxon>
        <taxon>Pseudomonadati</taxon>
        <taxon>Pseudomonadota</taxon>
        <taxon>Alphaproteobacteria</taxon>
        <taxon>Rickettsiales</taxon>
        <taxon>Anaplasmataceae</taxon>
        <taxon>Candidatus Mesenet</taxon>
    </lineage>
</organism>
<evidence type="ECO:0000256" key="5">
    <source>
        <dbReference type="ARBA" id="ARBA00048462"/>
    </source>
</evidence>
<dbReference type="PANTHER" id="PTHR42681:SF1">
    <property type="entry name" value="MALONYL-COA-ACYL CARRIER PROTEIN TRANSACYLASE, MITOCHONDRIAL"/>
    <property type="match status" value="1"/>
</dbReference>
<feature type="domain" description="Malonyl-CoA:ACP transacylase (MAT)" evidence="8">
    <location>
        <begin position="1"/>
        <end position="291"/>
    </location>
</feature>
<dbReference type="EC" id="2.3.1.39" evidence="1 6"/>
<comment type="catalytic activity">
    <reaction evidence="5 6">
        <text>holo-[ACP] + malonyl-CoA = malonyl-[ACP] + CoA</text>
        <dbReference type="Rhea" id="RHEA:41792"/>
        <dbReference type="Rhea" id="RHEA-COMP:9623"/>
        <dbReference type="Rhea" id="RHEA-COMP:9685"/>
        <dbReference type="ChEBI" id="CHEBI:57287"/>
        <dbReference type="ChEBI" id="CHEBI:57384"/>
        <dbReference type="ChEBI" id="CHEBI:64479"/>
        <dbReference type="ChEBI" id="CHEBI:78449"/>
        <dbReference type="EC" id="2.3.1.39"/>
    </reaction>
</comment>
<dbReference type="InterPro" id="IPR050858">
    <property type="entry name" value="Mal-CoA-ACP_Trans/PKS_FabD"/>
</dbReference>
<keyword evidence="10" id="KW-1185">Reference proteome</keyword>
<evidence type="ECO:0000256" key="1">
    <source>
        <dbReference type="ARBA" id="ARBA00013258"/>
    </source>
</evidence>
<evidence type="ECO:0000313" key="9">
    <source>
        <dbReference type="EMBL" id="GHM59645.1"/>
    </source>
</evidence>
<dbReference type="EMBL" id="BNGU01000024">
    <property type="protein sequence ID" value="GHM59645.1"/>
    <property type="molecule type" value="Genomic_DNA"/>
</dbReference>
<dbReference type="Gene3D" id="3.40.366.10">
    <property type="entry name" value="Malonyl-Coenzyme A Acyl Carrier Protein, domain 2"/>
    <property type="match status" value="1"/>
</dbReference>
<evidence type="ECO:0000256" key="7">
    <source>
        <dbReference type="PIRSR" id="PIRSR000446-1"/>
    </source>
</evidence>
<dbReference type="Proteomes" id="UP000637906">
    <property type="component" value="Unassembled WGS sequence"/>
</dbReference>
<reference evidence="9 10" key="1">
    <citation type="journal article" date="2021" name="Microb. Ecol.">
        <title>Candidatus Mesenet longicola: Novel Endosymbionts of Brontispa longissima that Induce Cytoplasmic Incompatibility.</title>
        <authorList>
            <person name="Takano S."/>
            <person name="Gotoh Y."/>
            <person name="Hayashi T."/>
        </authorList>
    </citation>
    <scope>NUCLEOTIDE SEQUENCE [LARGE SCALE GENOMIC DNA]</scope>
    <source>
        <strain evidence="9">L5</strain>
    </source>
</reference>
<dbReference type="Gene3D" id="3.30.70.250">
    <property type="entry name" value="Malonyl-CoA ACP transacylase, ACP-binding"/>
    <property type="match status" value="1"/>
</dbReference>
<dbReference type="Pfam" id="PF00698">
    <property type="entry name" value="Acyl_transf_1"/>
    <property type="match status" value="1"/>
</dbReference>
<name>A0A8J3MP81_9RICK</name>
<dbReference type="InterPro" id="IPR014043">
    <property type="entry name" value="Acyl_transferase_dom"/>
</dbReference>
<dbReference type="InterPro" id="IPR024925">
    <property type="entry name" value="Malonyl_CoA-ACP_transAc"/>
</dbReference>
<dbReference type="SUPFAM" id="SSF52151">
    <property type="entry name" value="FabD/lysophospholipase-like"/>
    <property type="match status" value="1"/>
</dbReference>
<dbReference type="SMART" id="SM00827">
    <property type="entry name" value="PKS_AT"/>
    <property type="match status" value="1"/>
</dbReference>
<dbReference type="PIRSF" id="PIRSF000446">
    <property type="entry name" value="Mct"/>
    <property type="match status" value="1"/>
</dbReference>
<keyword evidence="4 6" id="KW-0012">Acyltransferase</keyword>
<accession>A0A8J3MP81</accession>
<dbReference type="SUPFAM" id="SSF55048">
    <property type="entry name" value="Probable ACP-binding domain of malonyl-CoA ACP transacylase"/>
    <property type="match status" value="1"/>
</dbReference>
<evidence type="ECO:0000256" key="6">
    <source>
        <dbReference type="PIRNR" id="PIRNR000446"/>
    </source>
</evidence>
<comment type="caution">
    <text evidence="9">The sequence shown here is derived from an EMBL/GenBank/DDBJ whole genome shotgun (WGS) entry which is preliminary data.</text>
</comment>
<dbReference type="GO" id="GO:0006633">
    <property type="term" value="P:fatty acid biosynthetic process"/>
    <property type="evidence" value="ECO:0007669"/>
    <property type="project" value="TreeGrafter"/>
</dbReference>
<evidence type="ECO:0000313" key="10">
    <source>
        <dbReference type="Proteomes" id="UP000637906"/>
    </source>
</evidence>
<dbReference type="GO" id="GO:0004314">
    <property type="term" value="F:[acyl-carrier-protein] S-malonyltransferase activity"/>
    <property type="evidence" value="ECO:0007669"/>
    <property type="project" value="UniProtKB-EC"/>
</dbReference>
<evidence type="ECO:0000259" key="8">
    <source>
        <dbReference type="SMART" id="SM00827"/>
    </source>
</evidence>
<dbReference type="PANTHER" id="PTHR42681">
    <property type="entry name" value="MALONYL-COA-ACYL CARRIER PROTEIN TRANSACYLASE, MITOCHONDRIAL"/>
    <property type="match status" value="1"/>
</dbReference>
<feature type="active site" evidence="7">
    <location>
        <position position="81"/>
    </location>
</feature>
<dbReference type="InterPro" id="IPR016035">
    <property type="entry name" value="Acyl_Trfase/lysoPLipase"/>
</dbReference>
<gene>
    <name evidence="9" type="ORF">sL5_06380</name>
</gene>
<evidence type="ECO:0000256" key="4">
    <source>
        <dbReference type="ARBA" id="ARBA00023315"/>
    </source>
</evidence>
<sequence length="303" mass="33213">MGKDIYNAYPVAREVFHEVDDILGKKLSQIIFDGPIEELTITENAQPALMAVSIATLHVIEHLFGKSFSCNKEISYMCGHSVGEYTALCASGALSLASAARLLQVRSTAMCEASSQCEGGMLALLGTETDEVDKLLNSLELNDVCEIANDNGGGQVVVSGSTSAIKQLISTMKDSNIKRMIRLQVSGPFHSRFMNPAYDIIADFTKNIHINRPSIPIVFNATAKEEEDPQIIKSLITRQIISRVRWRETILYMAQKGIKKCVEVGPGQVLSNLVKRISSSIDTRSISSLNNVHDFVSDFSLVE</sequence>
<keyword evidence="3 6" id="KW-0808">Transferase</keyword>